<dbReference type="OrthoDB" id="3133596at2759"/>
<reference evidence="5" key="1">
    <citation type="journal article" date="2014" name="Proc. Natl. Acad. Sci. U.S.A.">
        <title>Extensive sampling of basidiomycete genomes demonstrates inadequacy of the white-rot/brown-rot paradigm for wood decay fungi.</title>
        <authorList>
            <person name="Riley R."/>
            <person name="Salamov A.A."/>
            <person name="Brown D.W."/>
            <person name="Nagy L.G."/>
            <person name="Floudas D."/>
            <person name="Held B.W."/>
            <person name="Levasseur A."/>
            <person name="Lombard V."/>
            <person name="Morin E."/>
            <person name="Otillar R."/>
            <person name="Lindquist E.A."/>
            <person name="Sun H."/>
            <person name="LaButti K.M."/>
            <person name="Schmutz J."/>
            <person name="Jabbour D."/>
            <person name="Luo H."/>
            <person name="Baker S.E."/>
            <person name="Pisabarro A.G."/>
            <person name="Walton J.D."/>
            <person name="Blanchette R.A."/>
            <person name="Henrissat B."/>
            <person name="Martin F."/>
            <person name="Cullen D."/>
            <person name="Hibbett D.S."/>
            <person name="Grigoriev I.V."/>
        </authorList>
    </citation>
    <scope>NUCLEOTIDE SEQUENCE [LARGE SCALE GENOMIC DNA]</scope>
    <source>
        <strain evidence="5">PC15</strain>
    </source>
</reference>
<organism evidence="4 5">
    <name type="scientific">Pleurotus ostreatus (strain PC15)</name>
    <name type="common">Oyster mushroom</name>
    <dbReference type="NCBI Taxonomy" id="1137138"/>
    <lineage>
        <taxon>Eukaryota</taxon>
        <taxon>Fungi</taxon>
        <taxon>Dikarya</taxon>
        <taxon>Basidiomycota</taxon>
        <taxon>Agaricomycotina</taxon>
        <taxon>Agaricomycetes</taxon>
        <taxon>Agaricomycetidae</taxon>
        <taxon>Agaricales</taxon>
        <taxon>Pleurotineae</taxon>
        <taxon>Pleurotaceae</taxon>
        <taxon>Pleurotus</taxon>
    </lineage>
</organism>
<protein>
    <recommendedName>
        <fullName evidence="3">HNH nuclease domain-containing protein</fullName>
    </recommendedName>
</protein>
<name>A0A067NXP3_PLEO1</name>
<sequence>MQTRKRKSTTQPPRLDTITQGEELEKFSNHDDEAKDPSYNHKNKRQRGHIKGSRQSLPDSVKLELEKTALGKCCTLTLDPLQKSCAVEIAHVVPAASSTTRLRALQDAWYMKDLPNVDSPANLMYLRVDWHRAFDANLWAILPTEELLLEIAGATFMPTSYSKKGDLFSQFSKCLKDKSPKDKYQLLWLGKSDTAKYPPLLRRKDSKTSDLDSDLVNIANRRDISVKFADLQTCNTTLNALAAENEELRGRIAHLLSRSSAPSLSSPEGAQEKLAACQDNNSFLRLENAALHAQVDALFAEARRLSLLGRMMERETVTGHLCDSISATLEYEVSKLLELALHYHIFSPPYTDFPAFHSHVHPFFVIVNAGSKLSEAQNPSQFGPAAEILLEIYRQWFKLPLPLKPPQIAGGEDEDEGDDGRSSHTSQMDDDGSSEADESQRNGSRKSGRVAKQSGRASNLQNRAGNIQAAPCDAVDVPMLDPCTSSAGTPSLVPDSSVNALGSHSLDEAEELEDVDTYVSEWLAGVDAAPPQEDAGDPELDEYIQEPSREVELHKWQEWATAPPKMPGLLRDYHDTSKLTSYHWSLYHESVNLMAPSGSHRLPLNAETPYDPDDVHKYDVWRDDD</sequence>
<feature type="compositionally biased region" description="Basic and acidic residues" evidence="2">
    <location>
        <begin position="613"/>
        <end position="625"/>
    </location>
</feature>
<dbReference type="Proteomes" id="UP000027073">
    <property type="component" value="Unassembled WGS sequence"/>
</dbReference>
<feature type="region of interest" description="Disordered" evidence="2">
    <location>
        <begin position="404"/>
        <end position="463"/>
    </location>
</feature>
<proteinExistence type="predicted"/>
<evidence type="ECO:0000256" key="1">
    <source>
        <dbReference type="SAM" id="Coils"/>
    </source>
</evidence>
<evidence type="ECO:0000256" key="2">
    <source>
        <dbReference type="SAM" id="MobiDB-lite"/>
    </source>
</evidence>
<evidence type="ECO:0000313" key="5">
    <source>
        <dbReference type="Proteomes" id="UP000027073"/>
    </source>
</evidence>
<dbReference type="InParanoid" id="A0A067NXP3"/>
<dbReference type="VEuPathDB" id="FungiDB:PLEOSDRAFT_1100300"/>
<dbReference type="AlphaFoldDB" id="A0A067NXP3"/>
<feature type="coiled-coil region" evidence="1">
    <location>
        <begin position="231"/>
        <end position="258"/>
    </location>
</feature>
<dbReference type="InterPro" id="IPR003615">
    <property type="entry name" value="HNH_nuc"/>
</dbReference>
<dbReference type="EMBL" id="KL198005">
    <property type="protein sequence ID" value="KDQ31770.1"/>
    <property type="molecule type" value="Genomic_DNA"/>
</dbReference>
<feature type="compositionally biased region" description="Basic and acidic residues" evidence="2">
    <location>
        <begin position="23"/>
        <end position="39"/>
    </location>
</feature>
<feature type="domain" description="HNH nuclease" evidence="3">
    <location>
        <begin position="84"/>
        <end position="141"/>
    </location>
</feature>
<feature type="compositionally biased region" description="Acidic residues" evidence="2">
    <location>
        <begin position="428"/>
        <end position="437"/>
    </location>
</feature>
<keyword evidence="1" id="KW-0175">Coiled coil</keyword>
<evidence type="ECO:0000313" key="4">
    <source>
        <dbReference type="EMBL" id="KDQ31770.1"/>
    </source>
</evidence>
<feature type="region of interest" description="Disordered" evidence="2">
    <location>
        <begin position="1"/>
        <end position="58"/>
    </location>
</feature>
<feature type="compositionally biased region" description="Basic residues" evidence="2">
    <location>
        <begin position="41"/>
        <end position="52"/>
    </location>
</feature>
<feature type="compositionally biased region" description="Polar residues" evidence="2">
    <location>
        <begin position="9"/>
        <end position="20"/>
    </location>
</feature>
<gene>
    <name evidence="4" type="ORF">PLEOSDRAFT_1100300</name>
</gene>
<feature type="region of interest" description="Disordered" evidence="2">
    <location>
        <begin position="601"/>
        <end position="625"/>
    </location>
</feature>
<dbReference type="HOGENOM" id="CLU_437485_0_0_1"/>
<evidence type="ECO:0000259" key="3">
    <source>
        <dbReference type="Pfam" id="PF13391"/>
    </source>
</evidence>
<dbReference type="Pfam" id="PF13391">
    <property type="entry name" value="HNH_2"/>
    <property type="match status" value="1"/>
</dbReference>
<accession>A0A067NXP3</accession>